<dbReference type="InterPro" id="IPR047736">
    <property type="entry name" value="RdlA/B-like"/>
</dbReference>
<evidence type="ECO:0000313" key="3">
    <source>
        <dbReference type="Proteomes" id="UP001603013"/>
    </source>
</evidence>
<reference evidence="2 3" key="1">
    <citation type="submission" date="2024-10" db="EMBL/GenBank/DDBJ databases">
        <title>The Natural Products Discovery Center: Release of the First 8490 Sequenced Strains for Exploring Actinobacteria Biosynthetic Diversity.</title>
        <authorList>
            <person name="Kalkreuter E."/>
            <person name="Kautsar S.A."/>
            <person name="Yang D."/>
            <person name="Bader C.D."/>
            <person name="Teijaro C.N."/>
            <person name="Fluegel L."/>
            <person name="Davis C.M."/>
            <person name="Simpson J.R."/>
            <person name="Lauterbach L."/>
            <person name="Steele A.D."/>
            <person name="Gui C."/>
            <person name="Meng S."/>
            <person name="Li G."/>
            <person name="Viehrig K."/>
            <person name="Ye F."/>
            <person name="Su P."/>
            <person name="Kiefer A.F."/>
            <person name="Nichols A."/>
            <person name="Cepeda A.J."/>
            <person name="Yan W."/>
            <person name="Fan B."/>
            <person name="Jiang Y."/>
            <person name="Adhikari A."/>
            <person name="Zheng C.-J."/>
            <person name="Schuster L."/>
            <person name="Cowan T.M."/>
            <person name="Smanski M.J."/>
            <person name="Chevrette M.G."/>
            <person name="De Carvalho L.P.S."/>
            <person name="Shen B."/>
        </authorList>
    </citation>
    <scope>NUCLEOTIDE SEQUENCE [LARGE SCALE GENOMIC DNA]</scope>
    <source>
        <strain evidence="2 3">NPDC015755</strain>
    </source>
</reference>
<sequence length="127" mass="12793">MIKKVLATAAVAASVVGMSAATASAAGDDGNSTNVIGNKSKQAIGNTSTGGYMSPNFGLINGGVLHCFDVQDITAQIPVGVAAIAVDDVLSPKQNQTCTQNSVQQQQNSVLSDLVDLLADNGNTDVS</sequence>
<evidence type="ECO:0000313" key="2">
    <source>
        <dbReference type="EMBL" id="MFF8278583.1"/>
    </source>
</evidence>
<feature type="signal peptide" evidence="1">
    <location>
        <begin position="1"/>
        <end position="25"/>
    </location>
</feature>
<proteinExistence type="predicted"/>
<dbReference type="Pfam" id="PF25848">
    <property type="entry name" value="Rodlin"/>
    <property type="match status" value="1"/>
</dbReference>
<name>A0ABW6YFG7_9ACTN</name>
<dbReference type="RefSeq" id="WP_391935709.1">
    <property type="nucleotide sequence ID" value="NZ_JBIBSM010000011.1"/>
</dbReference>
<dbReference type="EMBL" id="JBIBSM010000011">
    <property type="protein sequence ID" value="MFF8278583.1"/>
    <property type="molecule type" value="Genomic_DNA"/>
</dbReference>
<gene>
    <name evidence="2" type="ORF">ACF05T_21115</name>
</gene>
<accession>A0ABW6YFG7</accession>
<evidence type="ECO:0000256" key="1">
    <source>
        <dbReference type="SAM" id="SignalP"/>
    </source>
</evidence>
<keyword evidence="3" id="KW-1185">Reference proteome</keyword>
<dbReference type="Proteomes" id="UP001603013">
    <property type="component" value="Unassembled WGS sequence"/>
</dbReference>
<dbReference type="NCBIfam" id="NF041022">
    <property type="entry name" value="rodlin_AB"/>
    <property type="match status" value="1"/>
</dbReference>
<organism evidence="2 3">
    <name type="scientific">Streptomyces lateritius</name>
    <dbReference type="NCBI Taxonomy" id="67313"/>
    <lineage>
        <taxon>Bacteria</taxon>
        <taxon>Bacillati</taxon>
        <taxon>Actinomycetota</taxon>
        <taxon>Actinomycetes</taxon>
        <taxon>Kitasatosporales</taxon>
        <taxon>Streptomycetaceae</taxon>
        <taxon>Streptomyces</taxon>
    </lineage>
</organism>
<feature type="chain" id="PRO_5047424104" evidence="1">
    <location>
        <begin position="26"/>
        <end position="127"/>
    </location>
</feature>
<protein>
    <submittedName>
        <fullName evidence="2">Rodlin</fullName>
    </submittedName>
</protein>
<keyword evidence="1" id="KW-0732">Signal</keyword>
<comment type="caution">
    <text evidence="2">The sequence shown here is derived from an EMBL/GenBank/DDBJ whole genome shotgun (WGS) entry which is preliminary data.</text>
</comment>